<proteinExistence type="predicted"/>
<name>A0A448D9Q9_9NEIS</name>
<dbReference type="RefSeq" id="WP_085415817.1">
    <property type="nucleotide sequence ID" value="NZ_CAUJPY010000007.1"/>
</dbReference>
<dbReference type="EMBL" id="LR134313">
    <property type="protein sequence ID" value="VEF02434.1"/>
    <property type="molecule type" value="Genomic_DNA"/>
</dbReference>
<protein>
    <submittedName>
        <fullName evidence="1">Uncharacterized protein</fullName>
    </submittedName>
</protein>
<dbReference type="KEGG" id="nci:NCTC10296_01791"/>
<dbReference type="STRING" id="493.BWD07_02580"/>
<gene>
    <name evidence="1" type="ORF">NCTC10296_01791</name>
</gene>
<dbReference type="AlphaFoldDB" id="A0A448D9Q9"/>
<keyword evidence="2" id="KW-1185">Reference proteome</keyword>
<dbReference type="Proteomes" id="UP000279284">
    <property type="component" value="Chromosome"/>
</dbReference>
<evidence type="ECO:0000313" key="1">
    <source>
        <dbReference type="EMBL" id="VEF02434.1"/>
    </source>
</evidence>
<accession>A0A448D9Q9</accession>
<reference evidence="1 2" key="1">
    <citation type="submission" date="2018-12" db="EMBL/GenBank/DDBJ databases">
        <authorList>
            <consortium name="Pathogen Informatics"/>
        </authorList>
    </citation>
    <scope>NUCLEOTIDE SEQUENCE [LARGE SCALE GENOMIC DNA]</scope>
    <source>
        <strain evidence="1 2">NCTC10296</strain>
    </source>
</reference>
<organism evidence="1 2">
    <name type="scientific">Neisseria canis</name>
    <dbReference type="NCBI Taxonomy" id="493"/>
    <lineage>
        <taxon>Bacteria</taxon>
        <taxon>Pseudomonadati</taxon>
        <taxon>Pseudomonadota</taxon>
        <taxon>Betaproteobacteria</taxon>
        <taxon>Neisseriales</taxon>
        <taxon>Neisseriaceae</taxon>
        <taxon>Neisseria</taxon>
    </lineage>
</organism>
<sequence length="256" mass="29943">MKKTPYIIWFNSDYDYDKLLSAFELVNGKVYEGNGDDTWLLDMVNTDLKQKGFEPDTVSSVLTLEQYLVNENLHDITPTKHANKHSAVVYTHTPMDCMDWIDFFRREDFHHRVKPDYCNEVFSGVLHGSADVTYEMFNDICARYGVSDDDPPLVLRDSSVPGYTDIAYLLKDRPCQSDRSEQMFIYMQQLDREDLRWLYRRNVEAINRWMAQTKLDLWGYADEGREESNSLIDKLADVVCNWAAEIVCQVEQEPTD</sequence>
<evidence type="ECO:0000313" key="2">
    <source>
        <dbReference type="Proteomes" id="UP000279284"/>
    </source>
</evidence>
<dbReference type="OrthoDB" id="8611138at2"/>